<evidence type="ECO:0000256" key="5">
    <source>
        <dbReference type="ARBA" id="ARBA00022723"/>
    </source>
</evidence>
<dbReference type="Ensembl" id="ENSUMAT00000001809.1">
    <property type="protein sequence ID" value="ENSUMAP00000001436.1"/>
    <property type="gene ID" value="ENSUMAG00000000617.1"/>
</dbReference>
<dbReference type="PANTHER" id="PTHR13944">
    <property type="entry name" value="AGAP007712-PA"/>
    <property type="match status" value="1"/>
</dbReference>
<dbReference type="PROSITE" id="PS50003">
    <property type="entry name" value="PH_DOMAIN"/>
    <property type="match status" value="1"/>
</dbReference>
<dbReference type="Pfam" id="PF17838">
    <property type="entry name" value="PH_16"/>
    <property type="match status" value="1"/>
</dbReference>
<evidence type="ECO:0000256" key="6">
    <source>
        <dbReference type="ARBA" id="ARBA00022771"/>
    </source>
</evidence>
<feature type="coiled-coil region" evidence="9">
    <location>
        <begin position="2217"/>
        <end position="2248"/>
    </location>
</feature>
<feature type="region of interest" description="Disordered" evidence="10">
    <location>
        <begin position="704"/>
        <end position="823"/>
    </location>
</feature>
<evidence type="ECO:0000256" key="3">
    <source>
        <dbReference type="ARBA" id="ARBA00022553"/>
    </source>
</evidence>
<feature type="compositionally biased region" description="Basic and acidic residues" evidence="10">
    <location>
        <begin position="764"/>
        <end position="784"/>
    </location>
</feature>
<proteinExistence type="predicted"/>
<feature type="region of interest" description="Disordered" evidence="10">
    <location>
        <begin position="1316"/>
        <end position="1383"/>
    </location>
</feature>
<evidence type="ECO:0000256" key="9">
    <source>
        <dbReference type="SAM" id="Coils"/>
    </source>
</evidence>
<accession>A0A452T0W3</accession>
<dbReference type="GeneTree" id="ENSGT00940000154146"/>
<evidence type="ECO:0000256" key="4">
    <source>
        <dbReference type="ARBA" id="ARBA00022658"/>
    </source>
</evidence>
<feature type="region of interest" description="Disordered" evidence="10">
    <location>
        <begin position="1000"/>
        <end position="1019"/>
    </location>
</feature>
<feature type="region of interest" description="Disordered" evidence="10">
    <location>
        <begin position="1043"/>
        <end position="1062"/>
    </location>
</feature>
<dbReference type="InterPro" id="IPR002219">
    <property type="entry name" value="PKC_DAG/PE"/>
</dbReference>
<dbReference type="InterPro" id="IPR041020">
    <property type="entry name" value="PH_16"/>
</dbReference>
<dbReference type="SUPFAM" id="SSF50729">
    <property type="entry name" value="PH domain-like"/>
    <property type="match status" value="1"/>
</dbReference>
<dbReference type="InterPro" id="IPR011993">
    <property type="entry name" value="PH-like_dom_sf"/>
</dbReference>
<feature type="region of interest" description="Disordered" evidence="10">
    <location>
        <begin position="472"/>
        <end position="672"/>
    </location>
</feature>
<dbReference type="Gene3D" id="2.30.29.30">
    <property type="entry name" value="Pleckstrin-homology domain (PH domain)/Phosphotyrosine-binding domain (PTB)"/>
    <property type="match status" value="1"/>
</dbReference>
<evidence type="ECO:0000256" key="8">
    <source>
        <dbReference type="ARBA" id="ARBA00023054"/>
    </source>
</evidence>
<evidence type="ECO:0000313" key="14">
    <source>
        <dbReference type="Ensembl" id="ENSUMAP00000001436"/>
    </source>
</evidence>
<dbReference type="GO" id="GO:0015629">
    <property type="term" value="C:actin cytoskeleton"/>
    <property type="evidence" value="ECO:0007669"/>
    <property type="project" value="TreeGrafter"/>
</dbReference>
<dbReference type="InterPro" id="IPR035899">
    <property type="entry name" value="DBL_dom_sf"/>
</dbReference>
<dbReference type="GO" id="GO:0005737">
    <property type="term" value="C:cytoplasm"/>
    <property type="evidence" value="ECO:0007669"/>
    <property type="project" value="UniProtKB-SubCell"/>
</dbReference>
<evidence type="ECO:0000256" key="2">
    <source>
        <dbReference type="ARBA" id="ARBA00022490"/>
    </source>
</evidence>
<dbReference type="Gene3D" id="1.20.900.10">
    <property type="entry name" value="Dbl homology (DH) domain"/>
    <property type="match status" value="1"/>
</dbReference>
<dbReference type="FunFam" id="1.20.900.10:FF:000004">
    <property type="entry name" value="Rho guanine nucleotide exchange factor 2"/>
    <property type="match status" value="1"/>
</dbReference>
<feature type="domain" description="Phorbol-ester/DAG-type" evidence="13">
    <location>
        <begin position="1676"/>
        <end position="1723"/>
    </location>
</feature>
<feature type="region of interest" description="Disordered" evidence="10">
    <location>
        <begin position="2333"/>
        <end position="2502"/>
    </location>
</feature>
<dbReference type="GO" id="GO:0071875">
    <property type="term" value="P:adrenergic receptor signaling pathway"/>
    <property type="evidence" value="ECO:0007669"/>
    <property type="project" value="TreeGrafter"/>
</dbReference>
<evidence type="ECO:0000259" key="11">
    <source>
        <dbReference type="PROSITE" id="PS50003"/>
    </source>
</evidence>
<feature type="domain" description="DH" evidence="12">
    <location>
        <begin position="1879"/>
        <end position="2076"/>
    </location>
</feature>
<feature type="compositionally biased region" description="Pro residues" evidence="10">
    <location>
        <begin position="641"/>
        <end position="652"/>
    </location>
</feature>
<keyword evidence="4" id="KW-0344">Guanine-nucleotide releasing factor</keyword>
<feature type="region of interest" description="Disordered" evidence="10">
    <location>
        <begin position="1395"/>
        <end position="1432"/>
    </location>
</feature>
<dbReference type="PROSITE" id="PS50010">
    <property type="entry name" value="DH_2"/>
    <property type="match status" value="1"/>
</dbReference>
<feature type="region of interest" description="Disordered" evidence="10">
    <location>
        <begin position="1446"/>
        <end position="1465"/>
    </location>
</feature>
<dbReference type="GO" id="GO:0035023">
    <property type="term" value="P:regulation of Rho protein signal transduction"/>
    <property type="evidence" value="ECO:0007669"/>
    <property type="project" value="TreeGrafter"/>
</dbReference>
<gene>
    <name evidence="14" type="primary">AKAP13</name>
</gene>
<organism evidence="14">
    <name type="scientific">Ursus maritimus</name>
    <name type="common">Polar bear</name>
    <name type="synonym">Thalarctos maritimus</name>
    <dbReference type="NCBI Taxonomy" id="29073"/>
    <lineage>
        <taxon>Eukaryota</taxon>
        <taxon>Metazoa</taxon>
        <taxon>Chordata</taxon>
        <taxon>Craniata</taxon>
        <taxon>Vertebrata</taxon>
        <taxon>Euteleostomi</taxon>
        <taxon>Mammalia</taxon>
        <taxon>Eutheria</taxon>
        <taxon>Laurasiatheria</taxon>
        <taxon>Carnivora</taxon>
        <taxon>Caniformia</taxon>
        <taxon>Ursidae</taxon>
        <taxon>Ursus</taxon>
    </lineage>
</organism>
<dbReference type="SMART" id="SM00325">
    <property type="entry name" value="RhoGEF"/>
    <property type="match status" value="1"/>
</dbReference>
<feature type="compositionally biased region" description="Polar residues" evidence="10">
    <location>
        <begin position="721"/>
        <end position="739"/>
    </location>
</feature>
<dbReference type="CDD" id="cd00160">
    <property type="entry name" value="RhoGEF"/>
    <property type="match status" value="1"/>
</dbReference>
<protein>
    <submittedName>
        <fullName evidence="14">A-kinase anchoring protein 13</fullName>
    </submittedName>
</protein>
<feature type="compositionally biased region" description="Low complexity" evidence="10">
    <location>
        <begin position="1352"/>
        <end position="1363"/>
    </location>
</feature>
<dbReference type="SUPFAM" id="SSF57889">
    <property type="entry name" value="Cysteine-rich domain"/>
    <property type="match status" value="1"/>
</dbReference>
<dbReference type="PROSITE" id="PS50081">
    <property type="entry name" value="ZF_DAG_PE_2"/>
    <property type="match status" value="1"/>
</dbReference>
<comment type="subcellular location">
    <subcellularLocation>
        <location evidence="1">Cytoplasm</location>
    </subcellularLocation>
</comment>
<evidence type="ECO:0000256" key="7">
    <source>
        <dbReference type="ARBA" id="ARBA00022833"/>
    </source>
</evidence>
<evidence type="ECO:0000256" key="1">
    <source>
        <dbReference type="ARBA" id="ARBA00004496"/>
    </source>
</evidence>
<name>A0A452T0W3_URSMA</name>
<dbReference type="Gene3D" id="3.30.60.20">
    <property type="match status" value="1"/>
</dbReference>
<evidence type="ECO:0000256" key="10">
    <source>
        <dbReference type="SAM" id="MobiDB-lite"/>
    </source>
</evidence>
<evidence type="ECO:0000259" key="13">
    <source>
        <dbReference type="PROSITE" id="PS50081"/>
    </source>
</evidence>
<keyword evidence="5" id="KW-0479">Metal-binding</keyword>
<dbReference type="InterPro" id="IPR001849">
    <property type="entry name" value="PH_domain"/>
</dbReference>
<feature type="compositionally biased region" description="Polar residues" evidence="10">
    <location>
        <begin position="1373"/>
        <end position="1383"/>
    </location>
</feature>
<sequence length="2502" mass="267630">DVVFYLVFSGSTLHHCTSTRKVSADTLETIAPGHDCCETVKVLLCASKEGLPVFVVAEEDFQFIQDEAYDAAQFLATSAGNQQALNFTRFLDRSGPPSADVNSLDEKVALAFRHLKLPAEWNVLGTDHTSHDGGPRETLMHFAVRLGLLRLTWFLLQKPGGRGALSIHNQEGATPASLALERGYHKLHQLLTEENAGEPDSWSSLSCEIPYGDCFVRHHRELDIYTVTSESESRHEAPFPGDTCTGHIFKLMNIQQQLMKTNKQMDNPVPLMVTAQDPSGLPRVPDADGQFLYPERPPSGHGSTVGEMESSSNLSGVAEEENTDCSCKKETKGVGSEGAEAESSLTLDCGAESDPSSHFRSTSACGGEGTGDFPSCGISSGQTGTKSFALATDQESPGTGDSVLQGDVGMQPGAAPSLHFSGGELAVSIPVTAGETECGLLNADAAAQKDVLEVREGTKEKFENSSISTAGASDVKVTRPPSDKAAVPNCVSATGSPDGSKPAESLLASRKGEASPGTAAETETSRNCEGSARASADPSSLVVPAAADGLDPSAPLAGTSEAASPSDLTFPRLQKDTPNQKSETDSSHTQSQNSRSPICSTSGGDTLCAAPARGQSPVTSGGVLAAGHCDGIVSRPESTAPGPPPTQHPPPAFCCEGPRAHTATPGPLRDTQEQVEFPPLEVSDGKGQGKDLNLGTALTKTLEAHPQAVVPKAEKELVSDQAVTSDKTFSLASSPGSESVTKDDALFLVPSQKEKGTATPELHTAADSRDGPGGDPRDPDKQPLEDGATGLAAPSTALHLQPGMGNTSPMGLGGEHGGPCLSAASEVLDIEEGADPSLLRAGKATVASDSILTEEGKGLVVPESSEAQGQDGTDKAVTCSSVKEDTRSSGAFQEEQRTPPPGQEALGFCGEPSSAAEDRAFEHGNSLGTASACLNAETKHNKEVAPPVLLLTEGGAAQSLVPPGASLAADPRQEALGAEHSSSAPLPGLLPVGSEALPCHRSSALDGGVRNPESQGENTACEVSRNGLDVAVVHALQDPVGARRKAVSHSAQDPPTSEVLSQEKTVILGLPGALADKGVTDRQGAAAPEMVPLSWKEGERSCGLAGSGDAQVHADAQDISQQPLARERPADAGPSSRGDQAPGGAGGAPPLPCAGPLPERADSIEEAASRIVEAVLNQVKSSGALITGRGISHMSLSSPAESGPVTEQPESASAGKGSTFLPGRTAHMGSVCEEAPSSLAGGLAEREEPEKMALPAEGSEPAAVDLFFLFLQINRESLCTIKPCPDAASLLAPTQSPECENFLEVGLGRECASKQGVLKRESGSDSDLFHSPSEEVDSIIFPKPEEEQLVCDTTGSSSSTDDTASLDRHSSHGSDVSLPQISNLNRSRDQQCLDGFYSHGVGAEGRESEGEAAGSGEMEEEEMDSITEVPTNCSVLRSSMRSLSPFRRHSWGPGKNAASDAEMNQRSSLRVLGDVVRRPPIHRRSMSWCPSGVQYSATLSADFNYRSFSLEGLTGGPGVGNKPSSSLDVNSINTKELRHPFSGEERGDSLMSLSEEDLESGQREHRMLDQQTCHRSKQQGFNYCTSAISSPLTKSISLMTISHPGLDHSRPFHSTSANLTESITEESYSFLPQSPSKKDFEGKSGTKVSRTFSYIKNKMSSSKKSRKDKDKKTVNGHTFSSIPVVGPVSCSQCMKPFTSKDAYTCAGCSAFVHKGCRESLASCAKVKMKQPRGSLQAQDTSSLPTVIMRSKPSQPKERPRSAVLLADEATAIPMFANRRSQQSVSLSKSVSIQNIAGVGNDENISNTWKFLSHSTDSLNKISKVNESTESLTDEGVGTDMNEGQLMGDFEMESKQLEAESWSRLVDSKFLKQQKKDVVKRQEVIYELMQTELHHIRTLKIMSDVYSRGMMTELLFEQQTVEKLFPCLDELIGIHSQFFQKILERKKESLVDKSEKNFLIKRMGDVLVNQFSGENAERLKKTYGKFCGQHNQSVNYFKDIYTKDKRFQAFVKKKMSSAVVRRLGIPECILLVTQRITKYPVLFQRILQCTKDNEVEQEDLAQSLSLVKDVIGAVDSKVASYEKKVRLNEIYTKTDSKSIMRMKSGQMFAKEDLKRKKLVRDGGVFLKNAAGRLKEKDQKYVFASLDQKSTVISLKKLIVREVAHEEKGLFLISMGIRDPEMVEVHASSKEERNSWIQIIQDTINTLNRDEDEGIPSENEEEKRMLDTKARELKEQLQQKDQQILLLLEEKEMIFRDMTECSTPLPEDCSPTHSSRILFRSNTEEALKGGPLMKSAINEVEILQGLVSGSLGGPLGQAVSSPVEQEGMVGPVSLPRRAETFGGFDSHQMNASKGGEKEEGEDGQDLRRTESDSGLKKVSHQHAKLLRIPSFLPNPEESPLPSVPPIAKSGSLDSELSVSPKRNSISRTHKDKGPFHILSSTSQTNKVPEGQSQTPVPASASTRLFGLAKPKDKKEKKKKNKGSRSQPGDGPMSEVPAEGEEIFC</sequence>
<dbReference type="CDD" id="cd20878">
    <property type="entry name" value="C1_AKAP13"/>
    <property type="match status" value="1"/>
</dbReference>
<dbReference type="GO" id="GO:0016020">
    <property type="term" value="C:membrane"/>
    <property type="evidence" value="ECO:0007669"/>
    <property type="project" value="TreeGrafter"/>
</dbReference>
<dbReference type="PANTHER" id="PTHR13944:SF18">
    <property type="entry name" value="A-KINASE ANCHOR PROTEIN 13"/>
    <property type="match status" value="1"/>
</dbReference>
<feature type="compositionally biased region" description="Polar residues" evidence="10">
    <location>
        <begin position="2409"/>
        <end position="2424"/>
    </location>
</feature>
<keyword evidence="6" id="KW-0863">Zinc-finger</keyword>
<feature type="region of interest" description="Disordered" evidence="10">
    <location>
        <begin position="958"/>
        <end position="995"/>
    </location>
</feature>
<feature type="region of interest" description="Disordered" evidence="10">
    <location>
        <begin position="1120"/>
        <end position="1159"/>
    </location>
</feature>
<evidence type="ECO:0000259" key="12">
    <source>
        <dbReference type="PROSITE" id="PS50010"/>
    </source>
</evidence>
<feature type="compositionally biased region" description="Polar residues" evidence="10">
    <location>
        <begin position="1049"/>
        <end position="1062"/>
    </location>
</feature>
<dbReference type="SUPFAM" id="SSF48065">
    <property type="entry name" value="DBL homology domain (DH-domain)"/>
    <property type="match status" value="1"/>
</dbReference>
<feature type="compositionally biased region" description="Polar residues" evidence="10">
    <location>
        <begin position="576"/>
        <end position="604"/>
    </location>
</feature>
<keyword evidence="3" id="KW-0597">Phosphoprotein</keyword>
<dbReference type="InterPro" id="IPR046349">
    <property type="entry name" value="C1-like_sf"/>
</dbReference>
<feature type="compositionally biased region" description="Polar residues" evidence="10">
    <location>
        <begin position="2436"/>
        <end position="2460"/>
    </location>
</feature>
<dbReference type="GO" id="GO:0008270">
    <property type="term" value="F:zinc ion binding"/>
    <property type="evidence" value="ECO:0007669"/>
    <property type="project" value="UniProtKB-KW"/>
</dbReference>
<feature type="region of interest" description="Disordered" evidence="10">
    <location>
        <begin position="1657"/>
        <end position="1677"/>
    </location>
</feature>
<feature type="region of interest" description="Disordered" evidence="10">
    <location>
        <begin position="857"/>
        <end position="911"/>
    </location>
</feature>
<feature type="compositionally biased region" description="Basic and acidic residues" evidence="10">
    <location>
        <begin position="2362"/>
        <end position="2373"/>
    </location>
</feature>
<dbReference type="GO" id="GO:0005078">
    <property type="term" value="F:MAP-kinase scaffold activity"/>
    <property type="evidence" value="ECO:0007669"/>
    <property type="project" value="TreeGrafter"/>
</dbReference>
<dbReference type="InterPro" id="IPR051632">
    <property type="entry name" value="Rho_GEF"/>
</dbReference>
<dbReference type="PROSITE" id="PS00479">
    <property type="entry name" value="ZF_DAG_PE_1"/>
    <property type="match status" value="1"/>
</dbReference>
<feature type="region of interest" description="Disordered" evidence="10">
    <location>
        <begin position="1195"/>
        <end position="1217"/>
    </location>
</feature>
<dbReference type="Pfam" id="PF00621">
    <property type="entry name" value="RhoGEF"/>
    <property type="match status" value="1"/>
</dbReference>
<feature type="region of interest" description="Disordered" evidence="10">
    <location>
        <begin position="295"/>
        <end position="341"/>
    </location>
</feature>
<feature type="domain" description="PH" evidence="11">
    <location>
        <begin position="2099"/>
        <end position="2203"/>
    </location>
</feature>
<keyword evidence="8 9" id="KW-0175">Coiled coil</keyword>
<reference evidence="14" key="1">
    <citation type="submission" date="2019-03" db="UniProtKB">
        <authorList>
            <consortium name="Ensembl"/>
        </authorList>
    </citation>
    <scope>IDENTIFICATION</scope>
</reference>
<dbReference type="InterPro" id="IPR000219">
    <property type="entry name" value="DH_dom"/>
</dbReference>
<keyword evidence="7" id="KW-0862">Zinc</keyword>
<dbReference type="SMART" id="SM00233">
    <property type="entry name" value="PH"/>
    <property type="match status" value="1"/>
</dbReference>
<dbReference type="GO" id="GO:0005085">
    <property type="term" value="F:guanyl-nucleotide exchange factor activity"/>
    <property type="evidence" value="ECO:0007669"/>
    <property type="project" value="UniProtKB-KW"/>
</dbReference>
<dbReference type="GO" id="GO:0043123">
    <property type="term" value="P:positive regulation of canonical NF-kappaB signal transduction"/>
    <property type="evidence" value="ECO:0007669"/>
    <property type="project" value="TreeGrafter"/>
</dbReference>
<dbReference type="SMART" id="SM00109">
    <property type="entry name" value="C1"/>
    <property type="match status" value="1"/>
</dbReference>
<keyword evidence="2" id="KW-0963">Cytoplasm</keyword>